<dbReference type="PANTHER" id="PTHR11985">
    <property type="entry name" value="GLYCEROL-3-PHOSPHATE DEHYDROGENASE"/>
    <property type="match status" value="1"/>
</dbReference>
<reference evidence="7 9" key="1">
    <citation type="submission" date="2015-04" db="EMBL/GenBank/DDBJ databases">
        <title>The draft genome sequence of Roseovarius indicus B108T.</title>
        <authorList>
            <person name="Li G."/>
            <person name="Lai Q."/>
            <person name="Shao Z."/>
            <person name="Yan P."/>
        </authorList>
    </citation>
    <scope>NUCLEOTIDE SEQUENCE [LARGE SCALE GENOMIC DNA]</scope>
    <source>
        <strain evidence="7 9">B108</strain>
    </source>
</reference>
<dbReference type="Gene3D" id="3.50.50.60">
    <property type="entry name" value="FAD/NAD(P)-binding domain"/>
    <property type="match status" value="1"/>
</dbReference>
<keyword evidence="3" id="KW-0285">Flavoprotein</keyword>
<evidence type="ECO:0000313" key="9">
    <source>
        <dbReference type="Proteomes" id="UP000051401"/>
    </source>
</evidence>
<dbReference type="GO" id="GO:0046168">
    <property type="term" value="P:glycerol-3-phosphate catabolic process"/>
    <property type="evidence" value="ECO:0007669"/>
    <property type="project" value="TreeGrafter"/>
</dbReference>
<name>A0A0T5PBJ9_9RHOB</name>
<dbReference type="GO" id="GO:0004368">
    <property type="term" value="F:glycerol-3-phosphate dehydrogenase (quinone) activity"/>
    <property type="evidence" value="ECO:0007669"/>
    <property type="project" value="UniProtKB-EC"/>
</dbReference>
<dbReference type="Proteomes" id="UP000325785">
    <property type="component" value="Chromosome"/>
</dbReference>
<evidence type="ECO:0000256" key="3">
    <source>
        <dbReference type="ARBA" id="ARBA00022630"/>
    </source>
</evidence>
<comment type="cofactor">
    <cofactor evidence="1">
        <name>FAD</name>
        <dbReference type="ChEBI" id="CHEBI:57692"/>
    </cofactor>
</comment>
<keyword evidence="5 8" id="KW-0560">Oxidoreductase</keyword>
<sequence>MSAEKLQKLDGTDYDVVVVGGGAAGASATQNLSANGYRVLLVEQGDFASGTSSRSSRLLYCGLAYFSPDYPLWRAIFHPREMYQRIRMARLSMHCRTEIATTMPERVKALDFVFPVQKKSDYPRWKVALGYRALSVFGSRNAPLAYRHQRMPEAATSGVVSHMDGSKLTGVARFREYQYDWAERIVMDTVVDAQRLGAEVANYVRVDSFRRDGGDWVLTLENGPRPGRPAAGSNQRAEVRARYLVNAAGPWVDRLLKQGPVPPKRSHVVGIKGVNVVVKLPDDCRGQGFETLSSKQQPFYLMPWGDHHFFGPTETVFEGRPEDVRVEPEEVDYLLGEANRVFPEVNLSRKDVRYAWCGVRPRTDDQTSDGVKSFTIHDLAKEGLENAITITGTPIMVHRHAGRSIAKWVSARCKATGTPGKLDPGAQLLPVDDGPTIGGVPIVSLRAAAEREHVHTLLDLMFRRVNLGWQVDLGLPHAEAVAREVADILGWDDARIGEEVAAYRAFVAEHFHSVSGLAETAA</sequence>
<dbReference type="OrthoDB" id="9766796at2"/>
<evidence type="ECO:0000313" key="7">
    <source>
        <dbReference type="EMBL" id="KRS18619.1"/>
    </source>
</evidence>
<evidence type="ECO:0000256" key="2">
    <source>
        <dbReference type="ARBA" id="ARBA00007330"/>
    </source>
</evidence>
<dbReference type="Pfam" id="PF01266">
    <property type="entry name" value="DAO"/>
    <property type="match status" value="1"/>
</dbReference>
<dbReference type="Proteomes" id="UP000051401">
    <property type="component" value="Unassembled WGS sequence"/>
</dbReference>
<evidence type="ECO:0000256" key="1">
    <source>
        <dbReference type="ARBA" id="ARBA00001974"/>
    </source>
</evidence>
<evidence type="ECO:0000313" key="8">
    <source>
        <dbReference type="EMBL" id="QEW25648.1"/>
    </source>
</evidence>
<dbReference type="EMBL" id="CP031598">
    <property type="protein sequence ID" value="QEW25648.1"/>
    <property type="molecule type" value="Genomic_DNA"/>
</dbReference>
<dbReference type="EMBL" id="LAXI01000003">
    <property type="protein sequence ID" value="KRS18619.1"/>
    <property type="molecule type" value="Genomic_DNA"/>
</dbReference>
<evidence type="ECO:0000313" key="10">
    <source>
        <dbReference type="Proteomes" id="UP000325785"/>
    </source>
</evidence>
<keyword evidence="9" id="KW-1185">Reference proteome</keyword>
<dbReference type="InterPro" id="IPR036188">
    <property type="entry name" value="FAD/NAD-bd_sf"/>
</dbReference>
<feature type="domain" description="FAD dependent oxidoreductase" evidence="6">
    <location>
        <begin position="15"/>
        <end position="407"/>
    </location>
</feature>
<dbReference type="Gene3D" id="3.30.9.10">
    <property type="entry name" value="D-Amino Acid Oxidase, subunit A, domain 2"/>
    <property type="match status" value="1"/>
</dbReference>
<gene>
    <name evidence="8" type="primary">glpD_2</name>
    <name evidence="8" type="ORF">RIdsm_01435</name>
    <name evidence="7" type="ORF">XM52_07520</name>
</gene>
<dbReference type="RefSeq" id="WP_057814877.1">
    <property type="nucleotide sequence ID" value="NZ_CP031598.1"/>
</dbReference>
<evidence type="ECO:0000259" key="6">
    <source>
        <dbReference type="Pfam" id="PF01266"/>
    </source>
</evidence>
<proteinExistence type="inferred from homology"/>
<dbReference type="PRINTS" id="PR01001">
    <property type="entry name" value="FADG3PDH"/>
</dbReference>
<reference evidence="8 10" key="2">
    <citation type="submission" date="2018-08" db="EMBL/GenBank/DDBJ databases">
        <title>Genetic Globetrotter - A new plasmid hitch-hiking vast phylogenetic and geographic distances.</title>
        <authorList>
            <person name="Vollmers J."/>
            <person name="Petersen J."/>
        </authorList>
    </citation>
    <scope>NUCLEOTIDE SEQUENCE [LARGE SCALE GENOMIC DNA]</scope>
    <source>
        <strain evidence="8 10">DSM 26383</strain>
    </source>
</reference>
<accession>A0A0T5PBJ9</accession>
<dbReference type="SUPFAM" id="SSF51905">
    <property type="entry name" value="FAD/NAD(P)-binding domain"/>
    <property type="match status" value="1"/>
</dbReference>
<dbReference type="InterPro" id="IPR006076">
    <property type="entry name" value="FAD-dep_OxRdtase"/>
</dbReference>
<dbReference type="KEGG" id="rid:RIdsm_01435"/>
<dbReference type="AlphaFoldDB" id="A0A0T5PBJ9"/>
<dbReference type="PANTHER" id="PTHR11985:SF15">
    <property type="entry name" value="GLYCEROL-3-PHOSPHATE DEHYDROGENASE, MITOCHONDRIAL"/>
    <property type="match status" value="1"/>
</dbReference>
<dbReference type="Gene3D" id="1.10.8.870">
    <property type="entry name" value="Alpha-glycerophosphate oxidase, cap domain"/>
    <property type="match status" value="1"/>
</dbReference>
<comment type="similarity">
    <text evidence="2">Belongs to the FAD-dependent glycerol-3-phosphate dehydrogenase family.</text>
</comment>
<evidence type="ECO:0000256" key="4">
    <source>
        <dbReference type="ARBA" id="ARBA00022827"/>
    </source>
</evidence>
<dbReference type="EC" id="1.1.5.3" evidence="8"/>
<dbReference type="InterPro" id="IPR000447">
    <property type="entry name" value="G3P_DH_FAD-dep"/>
</dbReference>
<dbReference type="InterPro" id="IPR038299">
    <property type="entry name" value="DAO_C_sf"/>
</dbReference>
<protein>
    <submittedName>
        <fullName evidence="8">Aerobic glycerol-3-phosphate dehydrogenase</fullName>
        <ecNumber evidence="8">1.1.5.3</ecNumber>
    </submittedName>
</protein>
<evidence type="ECO:0000256" key="5">
    <source>
        <dbReference type="ARBA" id="ARBA00023002"/>
    </source>
</evidence>
<keyword evidence="4" id="KW-0274">FAD</keyword>
<dbReference type="PATRIC" id="fig|540747.5.peg.3872"/>
<organism evidence="7 9">
    <name type="scientific">Roseovarius indicus</name>
    <dbReference type="NCBI Taxonomy" id="540747"/>
    <lineage>
        <taxon>Bacteria</taxon>
        <taxon>Pseudomonadati</taxon>
        <taxon>Pseudomonadota</taxon>
        <taxon>Alphaproteobacteria</taxon>
        <taxon>Rhodobacterales</taxon>
        <taxon>Roseobacteraceae</taxon>
        <taxon>Roseovarius</taxon>
    </lineage>
</organism>
<dbReference type="STRING" id="540747.SAMN04488031_104111"/>